<proteinExistence type="predicted"/>
<evidence type="ECO:0000313" key="1">
    <source>
        <dbReference type="EMBL" id="CEK55279.1"/>
    </source>
</evidence>
<reference evidence="1" key="1">
    <citation type="submission" date="2014-12" db="EMBL/GenBank/DDBJ databases">
        <title>Insight into the proteome of Arion vulgaris.</title>
        <authorList>
            <person name="Aradska J."/>
            <person name="Bulat T."/>
            <person name="Smidak R."/>
            <person name="Sarate P."/>
            <person name="Gangsoo J."/>
            <person name="Sialana F."/>
            <person name="Bilban M."/>
            <person name="Lubec G."/>
        </authorList>
    </citation>
    <scope>NUCLEOTIDE SEQUENCE</scope>
    <source>
        <tissue evidence="1">Skin</tissue>
    </source>
</reference>
<sequence length="80" mass="7970">MAPQDAAVATESAAAASQAGVVAESPDGAMEAQCPVAEEILTVVDFVEDMETAEQAAAEKVAVAEAVPGLESVAVYVGMC</sequence>
<dbReference type="AlphaFoldDB" id="A0A0B6YGI4"/>
<dbReference type="EMBL" id="HACG01008414">
    <property type="protein sequence ID" value="CEK55279.1"/>
    <property type="molecule type" value="Transcribed_RNA"/>
</dbReference>
<protein>
    <submittedName>
        <fullName evidence="1">Uncharacterized protein</fullName>
    </submittedName>
</protein>
<gene>
    <name evidence="1" type="primary">ORF24805</name>
</gene>
<feature type="non-terminal residue" evidence="1">
    <location>
        <position position="80"/>
    </location>
</feature>
<name>A0A0B6YGI4_9EUPU</name>
<organism evidence="1">
    <name type="scientific">Arion vulgaris</name>
    <dbReference type="NCBI Taxonomy" id="1028688"/>
    <lineage>
        <taxon>Eukaryota</taxon>
        <taxon>Metazoa</taxon>
        <taxon>Spiralia</taxon>
        <taxon>Lophotrochozoa</taxon>
        <taxon>Mollusca</taxon>
        <taxon>Gastropoda</taxon>
        <taxon>Heterobranchia</taxon>
        <taxon>Euthyneura</taxon>
        <taxon>Panpulmonata</taxon>
        <taxon>Eupulmonata</taxon>
        <taxon>Stylommatophora</taxon>
        <taxon>Helicina</taxon>
        <taxon>Arionoidea</taxon>
        <taxon>Arionidae</taxon>
        <taxon>Arion</taxon>
    </lineage>
</organism>
<accession>A0A0B6YGI4</accession>